<dbReference type="Proteomes" id="UP000214689">
    <property type="component" value="Chromosome"/>
</dbReference>
<protein>
    <recommendedName>
        <fullName evidence="3">Transposase</fullName>
    </recommendedName>
</protein>
<dbReference type="PANTHER" id="PTHR33498:SF1">
    <property type="entry name" value="TRANSPOSASE FOR INSERTION SEQUENCE ELEMENT IS1557"/>
    <property type="match status" value="1"/>
</dbReference>
<dbReference type="OrthoDB" id="1698950at2"/>
<dbReference type="EMBL" id="CP016199">
    <property type="protein sequence ID" value="ASS37524.1"/>
    <property type="molecule type" value="Genomic_DNA"/>
</dbReference>
<name>A0A223ARC1_9FIRM</name>
<organism evidence="1 2">
    <name type="scientific">Mogibacterium pumilum</name>
    <dbReference type="NCBI Taxonomy" id="86332"/>
    <lineage>
        <taxon>Bacteria</taxon>
        <taxon>Bacillati</taxon>
        <taxon>Bacillota</taxon>
        <taxon>Clostridia</taxon>
        <taxon>Peptostreptococcales</taxon>
        <taxon>Anaerovoracaceae</taxon>
        <taxon>Mogibacterium</taxon>
    </lineage>
</organism>
<evidence type="ECO:0000313" key="2">
    <source>
        <dbReference type="Proteomes" id="UP000214689"/>
    </source>
</evidence>
<reference evidence="2" key="1">
    <citation type="submission" date="2016-05" db="EMBL/GenBank/DDBJ databases">
        <authorList>
            <person name="Holder M.E."/>
            <person name="Ajami N.J."/>
            <person name="Petrosino J.F."/>
        </authorList>
    </citation>
    <scope>NUCLEOTIDE SEQUENCE [LARGE SCALE GENOMIC DNA]</scope>
    <source>
        <strain evidence="2">ATCC 700696</strain>
    </source>
</reference>
<evidence type="ECO:0008006" key="3">
    <source>
        <dbReference type="Google" id="ProtNLM"/>
    </source>
</evidence>
<proteinExistence type="predicted"/>
<dbReference type="RefSeq" id="WP_094233745.1">
    <property type="nucleotide sequence ID" value="NZ_CP016199.1"/>
</dbReference>
<gene>
    <name evidence="1" type="ORF">AXF17_02985</name>
</gene>
<dbReference type="InterPro" id="IPR047951">
    <property type="entry name" value="Transpos_ISL3"/>
</dbReference>
<dbReference type="PANTHER" id="PTHR33498">
    <property type="entry name" value="TRANSPOSASE FOR INSERTION SEQUENCE ELEMENT IS1557"/>
    <property type="match status" value="1"/>
</dbReference>
<evidence type="ECO:0000313" key="1">
    <source>
        <dbReference type="EMBL" id="ASS37524.1"/>
    </source>
</evidence>
<accession>A0A223ARC1</accession>
<sequence>MDNIIKFLNLEDSDVELVNQQIKGKKRIVTIQKKLFPHFCHICSYRMHSKGVYPRTINHPIMQDDLQLVLIVNQRRWQCTNPACRNIVTDEFLLFEKYKHNSKLTDLMIIDTFRDSNLTAAYIARKFNVSDTYALTTFSKYVDMHRRPLTEVICIDEVHMEVSKVCKYVLIIQDFVTGEPIDMIANRRQEIT</sequence>
<keyword evidence="2" id="KW-1185">Reference proteome</keyword>
<dbReference type="AlphaFoldDB" id="A0A223ARC1"/>